<proteinExistence type="predicted"/>
<protein>
    <submittedName>
        <fullName evidence="1">SAM domain and HD domain-containing protein 1</fullName>
    </submittedName>
</protein>
<evidence type="ECO:0000313" key="1">
    <source>
        <dbReference type="EMBL" id="JAQ05544.1"/>
    </source>
</evidence>
<reference evidence="1" key="1">
    <citation type="journal article" date="2016" name="Gigascience">
        <title>De novo construction of an expanded transcriptome assembly for the western tarnished plant bug, Lygus hesperus.</title>
        <authorList>
            <person name="Tassone E.E."/>
            <person name="Geib S.M."/>
            <person name="Hall B."/>
            <person name="Fabrick J.A."/>
            <person name="Brent C.S."/>
            <person name="Hull J.J."/>
        </authorList>
    </citation>
    <scope>NUCLEOTIDE SEQUENCE</scope>
</reference>
<dbReference type="SUPFAM" id="SSF109604">
    <property type="entry name" value="HD-domain/PDEase-like"/>
    <property type="match status" value="1"/>
</dbReference>
<dbReference type="AlphaFoldDB" id="A0A146LB37"/>
<organism evidence="1">
    <name type="scientific">Lygus hesperus</name>
    <name type="common">Western plant bug</name>
    <dbReference type="NCBI Taxonomy" id="30085"/>
    <lineage>
        <taxon>Eukaryota</taxon>
        <taxon>Metazoa</taxon>
        <taxon>Ecdysozoa</taxon>
        <taxon>Arthropoda</taxon>
        <taxon>Hexapoda</taxon>
        <taxon>Insecta</taxon>
        <taxon>Pterygota</taxon>
        <taxon>Neoptera</taxon>
        <taxon>Paraneoptera</taxon>
        <taxon>Hemiptera</taxon>
        <taxon>Heteroptera</taxon>
        <taxon>Panheteroptera</taxon>
        <taxon>Cimicomorpha</taxon>
        <taxon>Miridae</taxon>
        <taxon>Mirini</taxon>
        <taxon>Lygus</taxon>
    </lineage>
</organism>
<dbReference type="GO" id="GO:0008832">
    <property type="term" value="F:dGTPase activity"/>
    <property type="evidence" value="ECO:0007669"/>
    <property type="project" value="TreeGrafter"/>
</dbReference>
<dbReference type="Gene3D" id="3.30.70.2760">
    <property type="match status" value="1"/>
</dbReference>
<feature type="non-terminal residue" evidence="1">
    <location>
        <position position="1"/>
    </location>
</feature>
<name>A0A146LB37_LYGHE</name>
<sequence>YVHFSQSPKCLSVDGTAKLTDAVIQQIEYSSRSELEPARQLLRRLRRRDIYTMVFEAPLLPGTDLTSVDITSQHLVGTYATLRTEGPAVAIPNADPQPTFDHLPEQLDPSTIIIQFLTLDYGKGEQNPVNFVHFFTDSHSVDSYTIDRKEVSMLAPSIFIDKHIRVYSCSSDPSVCTAISIASIYYLQRFLRTLPSALPDSTNYPHLPHSFHTRFSTPKRPRGG</sequence>
<dbReference type="PANTHER" id="PTHR11373:SF4">
    <property type="entry name" value="DEOXYNUCLEOSIDE TRIPHOSPHATE TRIPHOSPHOHYDROLASE SAMHD1"/>
    <property type="match status" value="1"/>
</dbReference>
<dbReference type="EMBL" id="GDHC01013085">
    <property type="protein sequence ID" value="JAQ05544.1"/>
    <property type="molecule type" value="Transcribed_RNA"/>
</dbReference>
<accession>A0A146LB37</accession>
<dbReference type="PANTHER" id="PTHR11373">
    <property type="entry name" value="DEOXYNUCLEOSIDE TRIPHOSPHATE TRIPHOSPHOHYDROLASE"/>
    <property type="match status" value="1"/>
</dbReference>
<dbReference type="InterPro" id="IPR050135">
    <property type="entry name" value="dGTPase-like"/>
</dbReference>
<dbReference type="GO" id="GO:0006203">
    <property type="term" value="P:dGTP catabolic process"/>
    <property type="evidence" value="ECO:0007669"/>
    <property type="project" value="TreeGrafter"/>
</dbReference>
<gene>
    <name evidence="1" type="primary">samhd1</name>
    <name evidence="1" type="ORF">g.31922</name>
</gene>